<feature type="transmembrane region" description="Helical" evidence="6">
    <location>
        <begin position="31"/>
        <end position="49"/>
    </location>
</feature>
<comment type="subcellular location">
    <subcellularLocation>
        <location evidence="1">Cell membrane</location>
        <topology evidence="1">Multi-pass membrane protein</topology>
    </subcellularLocation>
</comment>
<dbReference type="Pfam" id="PF12698">
    <property type="entry name" value="ABC2_membrane_3"/>
    <property type="match status" value="1"/>
</dbReference>
<evidence type="ECO:0000256" key="5">
    <source>
        <dbReference type="ARBA" id="ARBA00023136"/>
    </source>
</evidence>
<dbReference type="Proteomes" id="UP000182257">
    <property type="component" value="Unassembled WGS sequence"/>
</dbReference>
<evidence type="ECO:0000256" key="4">
    <source>
        <dbReference type="ARBA" id="ARBA00022989"/>
    </source>
</evidence>
<evidence type="ECO:0000259" key="7">
    <source>
        <dbReference type="Pfam" id="PF12698"/>
    </source>
</evidence>
<accession>A0A1H3ZNX5</accession>
<feature type="transmembrane region" description="Helical" evidence="6">
    <location>
        <begin position="308"/>
        <end position="327"/>
    </location>
</feature>
<evidence type="ECO:0000256" key="2">
    <source>
        <dbReference type="ARBA" id="ARBA00022475"/>
    </source>
</evidence>
<proteinExistence type="predicted"/>
<evidence type="ECO:0000256" key="6">
    <source>
        <dbReference type="SAM" id="Phobius"/>
    </source>
</evidence>
<keyword evidence="4 6" id="KW-1133">Transmembrane helix</keyword>
<dbReference type="GO" id="GO:0140359">
    <property type="term" value="F:ABC-type transporter activity"/>
    <property type="evidence" value="ECO:0007669"/>
    <property type="project" value="InterPro"/>
</dbReference>
<protein>
    <submittedName>
        <fullName evidence="8">ABC-2 type transport system permease protein</fullName>
    </submittedName>
</protein>
<dbReference type="InterPro" id="IPR051449">
    <property type="entry name" value="ABC-2_transporter_component"/>
</dbReference>
<dbReference type="PANTHER" id="PTHR30294">
    <property type="entry name" value="MEMBRANE COMPONENT OF ABC TRANSPORTER YHHJ-RELATED"/>
    <property type="match status" value="1"/>
</dbReference>
<dbReference type="AlphaFoldDB" id="A0A1H3ZNX5"/>
<dbReference type="OrthoDB" id="9811522at2"/>
<keyword evidence="3 6" id="KW-0812">Transmembrane</keyword>
<feature type="transmembrane region" description="Helical" evidence="6">
    <location>
        <begin position="280"/>
        <end position="301"/>
    </location>
</feature>
<dbReference type="RefSeq" id="WP_081352864.1">
    <property type="nucleotide sequence ID" value="NZ_FNRF01000002.1"/>
</dbReference>
<keyword evidence="5 6" id="KW-0472">Membrane</keyword>
<reference evidence="8 9" key="1">
    <citation type="submission" date="2016-10" db="EMBL/GenBank/DDBJ databases">
        <authorList>
            <person name="de Groot N.N."/>
        </authorList>
    </citation>
    <scope>NUCLEOTIDE SEQUENCE [LARGE SCALE GENOMIC DNA]</scope>
    <source>
        <strain evidence="8 9">D31d</strain>
    </source>
</reference>
<gene>
    <name evidence="8" type="ORF">SAMN05216462_0864</name>
</gene>
<evidence type="ECO:0000313" key="8">
    <source>
        <dbReference type="EMBL" id="SEA25430.1"/>
    </source>
</evidence>
<dbReference type="InterPro" id="IPR013525">
    <property type="entry name" value="ABC2_TM"/>
</dbReference>
<sequence>MSIFHKIIQAVNDAAFIWRQELKQVLRDEGVLMFCIIVPLAYPLLYSWVYNNETIHEVPVVVVDLSHSHQSRQFIRMCDASPDVQVVSHAVDLDEAKSLVSRQVAKGIYYIPEDFAIKLNRMEQATVSVYCDMALMLTYKAIYQTAMTVSTKMGSALQVALAGNYTAREDVITASPLEVEEVSMFNPQGGYGTSVLPAVLMLIIQQTLALGIGLAAGTARETNPCGDLVPAHPAYSGIYRIVGGKALCYFMVYAVMGTYLVTVVPRMFDFLQIAPWQSLLALMLPYLLACIFFGMTVSCLVRYRENVILLMVFISLPLLFMTGVSWPQSSIPGAWQGVSWLFPSTFGVRAYLRLNSMGASIGDVAFELRCLWIQVAFYFGMACLVYGHQLRESRRHNLAA</sequence>
<dbReference type="GO" id="GO:0005886">
    <property type="term" value="C:plasma membrane"/>
    <property type="evidence" value="ECO:0007669"/>
    <property type="project" value="UniProtKB-SubCell"/>
</dbReference>
<evidence type="ECO:0000313" key="9">
    <source>
        <dbReference type="Proteomes" id="UP000182257"/>
    </source>
</evidence>
<keyword evidence="2" id="KW-1003">Cell membrane</keyword>
<feature type="transmembrane region" description="Helical" evidence="6">
    <location>
        <begin position="364"/>
        <end position="387"/>
    </location>
</feature>
<dbReference type="EMBL" id="FNRF01000002">
    <property type="protein sequence ID" value="SEA25430.1"/>
    <property type="molecule type" value="Genomic_DNA"/>
</dbReference>
<name>A0A1H3ZNX5_XYLRU</name>
<organism evidence="8 9">
    <name type="scientific">Xylanibacter ruminicola</name>
    <name type="common">Prevotella ruminicola</name>
    <dbReference type="NCBI Taxonomy" id="839"/>
    <lineage>
        <taxon>Bacteria</taxon>
        <taxon>Pseudomonadati</taxon>
        <taxon>Bacteroidota</taxon>
        <taxon>Bacteroidia</taxon>
        <taxon>Bacteroidales</taxon>
        <taxon>Prevotellaceae</taxon>
        <taxon>Xylanibacter</taxon>
    </lineage>
</organism>
<dbReference type="PANTHER" id="PTHR30294:SF46">
    <property type="entry name" value="ABC TRANSPORTER PERMEASE"/>
    <property type="match status" value="1"/>
</dbReference>
<dbReference type="Gene3D" id="3.40.1710.10">
    <property type="entry name" value="abc type-2 transporter like domain"/>
    <property type="match status" value="1"/>
</dbReference>
<feature type="transmembrane region" description="Helical" evidence="6">
    <location>
        <begin position="246"/>
        <end position="268"/>
    </location>
</feature>
<evidence type="ECO:0000256" key="1">
    <source>
        <dbReference type="ARBA" id="ARBA00004651"/>
    </source>
</evidence>
<evidence type="ECO:0000256" key="3">
    <source>
        <dbReference type="ARBA" id="ARBA00022692"/>
    </source>
</evidence>
<feature type="domain" description="ABC-2 type transporter transmembrane" evidence="7">
    <location>
        <begin position="31"/>
        <end position="383"/>
    </location>
</feature>